<dbReference type="InterPro" id="IPR002123">
    <property type="entry name" value="Plipid/glycerol_acylTrfase"/>
</dbReference>
<evidence type="ECO:0000259" key="5">
    <source>
        <dbReference type="SMART" id="SM00563"/>
    </source>
</evidence>
<dbReference type="Pfam" id="PF01553">
    <property type="entry name" value="Acyltransferase"/>
    <property type="match status" value="1"/>
</dbReference>
<evidence type="ECO:0000313" key="6">
    <source>
        <dbReference type="EMBL" id="MDG4718849.1"/>
    </source>
</evidence>
<feature type="domain" description="Phospholipid/glycerol acyltransferase" evidence="5">
    <location>
        <begin position="78"/>
        <end position="193"/>
    </location>
</feature>
<keyword evidence="4" id="KW-0472">Membrane</keyword>
<evidence type="ECO:0000313" key="7">
    <source>
        <dbReference type="Proteomes" id="UP001529180"/>
    </source>
</evidence>
<dbReference type="PANTHER" id="PTHR10434">
    <property type="entry name" value="1-ACYL-SN-GLYCEROL-3-PHOSPHATE ACYLTRANSFERASE"/>
    <property type="match status" value="1"/>
</dbReference>
<comment type="pathway">
    <text evidence="1">Lipid metabolism.</text>
</comment>
<name>A0ABT6GA21_9PROT</name>
<gene>
    <name evidence="6" type="ORF">P7680_07550</name>
</gene>
<evidence type="ECO:0000256" key="2">
    <source>
        <dbReference type="ARBA" id="ARBA00022679"/>
    </source>
</evidence>
<feature type="transmembrane region" description="Helical" evidence="4">
    <location>
        <begin position="20"/>
        <end position="39"/>
    </location>
</feature>
<keyword evidence="7" id="KW-1185">Reference proteome</keyword>
<dbReference type="CDD" id="cd07989">
    <property type="entry name" value="LPLAT_AGPAT-like"/>
    <property type="match status" value="1"/>
</dbReference>
<dbReference type="EMBL" id="JARSBO010000003">
    <property type="protein sequence ID" value="MDG4718849.1"/>
    <property type="molecule type" value="Genomic_DNA"/>
</dbReference>
<evidence type="ECO:0000256" key="1">
    <source>
        <dbReference type="ARBA" id="ARBA00005189"/>
    </source>
</evidence>
<evidence type="ECO:0000256" key="3">
    <source>
        <dbReference type="ARBA" id="ARBA00023315"/>
    </source>
</evidence>
<protein>
    <submittedName>
        <fullName evidence="6">Lysophospholipid acyltransferase family protein</fullName>
    </submittedName>
</protein>
<keyword evidence="3 6" id="KW-0012">Acyltransferase</keyword>
<reference evidence="6 7" key="1">
    <citation type="submission" date="2023-03" db="EMBL/GenBank/DDBJ databases">
        <title>Strain FZY0004 represents a novel species in the genus Thalassospira isolated from seawater.</title>
        <authorList>
            <person name="Fu Z.-Y."/>
        </authorList>
    </citation>
    <scope>NUCLEOTIDE SEQUENCE [LARGE SCALE GENOMIC DNA]</scope>
    <source>
        <strain evidence="6 7">FZY0004</strain>
    </source>
</reference>
<accession>A0ABT6GA21</accession>
<keyword evidence="4" id="KW-0812">Transmembrane</keyword>
<keyword evidence="4" id="KW-1133">Transmembrane helix</keyword>
<comment type="caution">
    <text evidence="6">The sequence shown here is derived from an EMBL/GenBank/DDBJ whole genome shotgun (WGS) entry which is preliminary data.</text>
</comment>
<proteinExistence type="predicted"/>
<dbReference type="Proteomes" id="UP001529180">
    <property type="component" value="Unassembled WGS sequence"/>
</dbReference>
<dbReference type="GO" id="GO:0016746">
    <property type="term" value="F:acyltransferase activity"/>
    <property type="evidence" value="ECO:0007669"/>
    <property type="project" value="UniProtKB-KW"/>
</dbReference>
<dbReference type="SMART" id="SM00563">
    <property type="entry name" value="PlsC"/>
    <property type="match status" value="1"/>
</dbReference>
<sequence length="274" mass="30678">MVTSTTTAPITAFGHLKATIKFLTLMTWLVVMLFPFLILEGLKIRASARIVTIWHQVARKITGIRVTEIGTPAKTLPLLMLSNHTSYLDIPVLNAMFTVNFIAKSEVRGWPGIGFLARCCQTIFVERRAIKSQEQIKILREKILPDRRLVLFAEGTSTDGSVVLPFKSSLLEFVFDDQIGSKCSVQPVTVLCLKDGSVIGGGAGAVEPERVLYPWFDDTPLATHFWRFLATSGADVFVHFSPARPVSEFDNRKELTQWAHDRVQDGYQEILKRA</sequence>
<dbReference type="RefSeq" id="WP_114100599.1">
    <property type="nucleotide sequence ID" value="NZ_JARSBO010000003.1"/>
</dbReference>
<dbReference type="SUPFAM" id="SSF69593">
    <property type="entry name" value="Glycerol-3-phosphate (1)-acyltransferase"/>
    <property type="match status" value="1"/>
</dbReference>
<evidence type="ECO:0000256" key="4">
    <source>
        <dbReference type="SAM" id="Phobius"/>
    </source>
</evidence>
<dbReference type="PANTHER" id="PTHR10434:SF11">
    <property type="entry name" value="1-ACYL-SN-GLYCEROL-3-PHOSPHATE ACYLTRANSFERASE"/>
    <property type="match status" value="1"/>
</dbReference>
<organism evidence="6 7">
    <name type="scientific">Thalassospira aquimaris</name>
    <dbReference type="NCBI Taxonomy" id="3037796"/>
    <lineage>
        <taxon>Bacteria</taxon>
        <taxon>Pseudomonadati</taxon>
        <taxon>Pseudomonadota</taxon>
        <taxon>Alphaproteobacteria</taxon>
        <taxon>Rhodospirillales</taxon>
        <taxon>Thalassospiraceae</taxon>
        <taxon>Thalassospira</taxon>
    </lineage>
</organism>
<keyword evidence="2" id="KW-0808">Transferase</keyword>